<dbReference type="NCBIfam" id="TIGR00976">
    <property type="entry name" value="CocE_NonD"/>
    <property type="match status" value="1"/>
</dbReference>
<dbReference type="AlphaFoldDB" id="A0A2W2G8Q9"/>
<evidence type="ECO:0000313" key="3">
    <source>
        <dbReference type="EMBL" id="PZG38879.1"/>
    </source>
</evidence>
<dbReference type="InterPro" id="IPR008979">
    <property type="entry name" value="Galactose-bd-like_sf"/>
</dbReference>
<evidence type="ECO:0000256" key="1">
    <source>
        <dbReference type="ARBA" id="ARBA00022801"/>
    </source>
</evidence>
<organism evidence="3 4">
    <name type="scientific">Spongiactinospora gelatinilytica</name>
    <dbReference type="NCBI Taxonomy" id="2666298"/>
    <lineage>
        <taxon>Bacteria</taxon>
        <taxon>Bacillati</taxon>
        <taxon>Actinomycetota</taxon>
        <taxon>Actinomycetes</taxon>
        <taxon>Streptosporangiales</taxon>
        <taxon>Streptosporangiaceae</taxon>
        <taxon>Spongiactinospora</taxon>
    </lineage>
</organism>
<proteinExistence type="predicted"/>
<reference evidence="3 4" key="1">
    <citation type="submission" date="2018-01" db="EMBL/GenBank/DDBJ databases">
        <title>Draft genome sequence of Sphaerisporangium sp. 7K107.</title>
        <authorList>
            <person name="Sahin N."/>
            <person name="Saygin H."/>
            <person name="Ay H."/>
        </authorList>
    </citation>
    <scope>NUCLEOTIDE SEQUENCE [LARGE SCALE GENOMIC DNA]</scope>
    <source>
        <strain evidence="3 4">7K107</strain>
    </source>
</reference>
<dbReference type="Gene3D" id="3.40.50.1820">
    <property type="entry name" value="alpha/beta hydrolase"/>
    <property type="match status" value="1"/>
</dbReference>
<evidence type="ECO:0000259" key="2">
    <source>
        <dbReference type="SMART" id="SM00939"/>
    </source>
</evidence>
<feature type="domain" description="Xaa-Pro dipeptidyl-peptidase C-terminal" evidence="2">
    <location>
        <begin position="261"/>
        <end position="502"/>
    </location>
</feature>
<dbReference type="InterPro" id="IPR013736">
    <property type="entry name" value="Xaa-Pro_dipept_C"/>
</dbReference>
<dbReference type="InterPro" id="IPR005674">
    <property type="entry name" value="CocE/Ser_esterase"/>
</dbReference>
<name>A0A2W2G8Q9_9ACTN</name>
<gene>
    <name evidence="3" type="ORF">C1I98_24030</name>
</gene>
<dbReference type="GO" id="GO:0008239">
    <property type="term" value="F:dipeptidyl-peptidase activity"/>
    <property type="evidence" value="ECO:0007669"/>
    <property type="project" value="InterPro"/>
</dbReference>
<dbReference type="SMART" id="SM00939">
    <property type="entry name" value="PepX_C"/>
    <property type="match status" value="1"/>
</dbReference>
<dbReference type="SUPFAM" id="SSF53474">
    <property type="entry name" value="alpha/beta-Hydrolases"/>
    <property type="match status" value="1"/>
</dbReference>
<comment type="caution">
    <text evidence="3">The sequence shown here is derived from an EMBL/GenBank/DDBJ whole genome shotgun (WGS) entry which is preliminary data.</text>
</comment>
<protein>
    <recommendedName>
        <fullName evidence="2">Xaa-Pro dipeptidyl-peptidase C-terminal domain-containing protein</fullName>
    </recommendedName>
</protein>
<sequence length="504" mass="54870">MSTKSAQSSQIPQPLLLTVEMSDGGRLSVLRYPSSTGAPAPAVVLITPYRKESATHMELLARPIAEGYEVLVADVRGFGGSTGAYSGVLSPREIDDGVELLEWIAAADFCTGRTALVGGSYSGINQLLIAGRAPRGLRCIAPWVAPADTYRDMWKRGGIPSHTAWGAYSFLNSTRPEAQAAILRAFYRDIVGTGLDGELFRDGSPDLASIRTPAFFGTGWYDYFLAGTVRAFRSLSGPKRLQIGPWSHEPFLTEERREELSRWLGHWLRVTGDDPCAPESNAVLWCVGEEEFHTHGGWPATSDIEWWRWAPVGEPAAVPILPSAASVPPPPPTQVHPIVDVSTNSGWRLWGEATTYDSEPCQEPVRLLGPVALHAALAVEGCCDFDLNARLSIVKADGSVRQLTEGRLRASHRALDEDRSEKTPGGEIVLPWHPHEAAEPVPDDEPVRLVVEMYPIYLQLSPGERLRLGLTLTRSDGSDVPADAILLPETVVLLPRVLSQPETA</sequence>
<dbReference type="InterPro" id="IPR029058">
    <property type="entry name" value="AB_hydrolase_fold"/>
</dbReference>
<keyword evidence="1" id="KW-0378">Hydrolase</keyword>
<dbReference type="InterPro" id="IPR000383">
    <property type="entry name" value="Xaa-Pro-like_dom"/>
</dbReference>
<dbReference type="EMBL" id="POUA01000212">
    <property type="protein sequence ID" value="PZG38879.1"/>
    <property type="molecule type" value="Genomic_DNA"/>
</dbReference>
<dbReference type="Proteomes" id="UP000248544">
    <property type="component" value="Unassembled WGS sequence"/>
</dbReference>
<dbReference type="Gene3D" id="2.60.120.260">
    <property type="entry name" value="Galactose-binding domain-like"/>
    <property type="match status" value="1"/>
</dbReference>
<keyword evidence="4" id="KW-1185">Reference proteome</keyword>
<accession>A0A2W2G8Q9</accession>
<dbReference type="Pfam" id="PF02129">
    <property type="entry name" value="Peptidase_S15"/>
    <property type="match status" value="1"/>
</dbReference>
<dbReference type="SUPFAM" id="SSF49785">
    <property type="entry name" value="Galactose-binding domain-like"/>
    <property type="match status" value="1"/>
</dbReference>
<evidence type="ECO:0000313" key="4">
    <source>
        <dbReference type="Proteomes" id="UP000248544"/>
    </source>
</evidence>
<dbReference type="Pfam" id="PF08530">
    <property type="entry name" value="PepX_C"/>
    <property type="match status" value="1"/>
</dbReference>